<dbReference type="Gene3D" id="2.60.20.10">
    <property type="entry name" value="Crystallins"/>
    <property type="match status" value="2"/>
</dbReference>
<feature type="domain" description="Beta/gamma crystallin 'Greek key'" evidence="3">
    <location>
        <begin position="106"/>
        <end position="186"/>
    </location>
</feature>
<comment type="caution">
    <text evidence="4">The sequence shown here is derived from an EMBL/GenBank/DDBJ whole genome shotgun (WGS) entry which is preliminary data.</text>
</comment>
<reference evidence="4 5" key="1">
    <citation type="submission" date="2015-12" db="EMBL/GenBank/DDBJ databases">
        <title>The genome of Folsomia candida.</title>
        <authorList>
            <person name="Faddeeva A."/>
            <person name="Derks M.F."/>
            <person name="Anvar Y."/>
            <person name="Smit S."/>
            <person name="Van Straalen N."/>
            <person name="Roelofs D."/>
        </authorList>
    </citation>
    <scope>NUCLEOTIDE SEQUENCE [LARGE SCALE GENOMIC DNA]</scope>
    <source>
        <strain evidence="4 5">VU population</strain>
        <tissue evidence="4">Whole body</tissue>
    </source>
</reference>
<dbReference type="InterPro" id="IPR011024">
    <property type="entry name" value="G_crystallin-like"/>
</dbReference>
<organism evidence="4 5">
    <name type="scientific">Folsomia candida</name>
    <name type="common">Springtail</name>
    <dbReference type="NCBI Taxonomy" id="158441"/>
    <lineage>
        <taxon>Eukaryota</taxon>
        <taxon>Metazoa</taxon>
        <taxon>Ecdysozoa</taxon>
        <taxon>Arthropoda</taxon>
        <taxon>Hexapoda</taxon>
        <taxon>Collembola</taxon>
        <taxon>Entomobryomorpha</taxon>
        <taxon>Isotomoidea</taxon>
        <taxon>Isotomidae</taxon>
        <taxon>Proisotominae</taxon>
        <taxon>Folsomia</taxon>
    </lineage>
</organism>
<evidence type="ECO:0000313" key="5">
    <source>
        <dbReference type="Proteomes" id="UP000198287"/>
    </source>
</evidence>
<proteinExistence type="inferred from homology"/>
<dbReference type="Proteomes" id="UP000198287">
    <property type="component" value="Unassembled WGS sequence"/>
</dbReference>
<dbReference type="EMBL" id="LNIX01000001">
    <property type="protein sequence ID" value="OXA62496.1"/>
    <property type="molecule type" value="Genomic_DNA"/>
</dbReference>
<evidence type="ECO:0000256" key="1">
    <source>
        <dbReference type="ARBA" id="ARBA00009646"/>
    </source>
</evidence>
<comment type="similarity">
    <text evidence="1">Belongs to the beta/gamma-crystallin family.</text>
</comment>
<gene>
    <name evidence="4" type="ORF">Fcan01_02780</name>
</gene>
<evidence type="ECO:0000259" key="3">
    <source>
        <dbReference type="SMART" id="SM00247"/>
    </source>
</evidence>
<sequence length="192" mass="21378">MFYLAGFKTVLRQSQACTNLIGAMNDDVSSVDVEGGCVVLCEHSMCRGRCQEIHYYTSDLSRLGISNLSALLKLNKKKMQNKVILVLLLVMVGGRCSRADPLPEVHVVFYSDKDFKGLRSTYILSDQCANLNGQQNDHFSSVNVEGHCIEVCEHVYCRGPCVKVRHPVADFNNLGINDLVSSVKTCSRETRK</sequence>
<dbReference type="InterPro" id="IPR001064">
    <property type="entry name" value="Beta/gamma_crystallin"/>
</dbReference>
<dbReference type="AlphaFoldDB" id="A0A226F0P0"/>
<dbReference type="SMART" id="SM00247">
    <property type="entry name" value="XTALbg"/>
    <property type="match status" value="1"/>
</dbReference>
<dbReference type="SUPFAM" id="SSF49695">
    <property type="entry name" value="gamma-Crystallin-like"/>
    <property type="match status" value="2"/>
</dbReference>
<protein>
    <recommendedName>
        <fullName evidence="3">Beta/gamma crystallin 'Greek key' domain-containing protein</fullName>
    </recommendedName>
</protein>
<keyword evidence="5" id="KW-1185">Reference proteome</keyword>
<accession>A0A226F0P0</accession>
<evidence type="ECO:0000313" key="4">
    <source>
        <dbReference type="EMBL" id="OXA62496.1"/>
    </source>
</evidence>
<name>A0A226F0P0_FOLCA</name>
<dbReference type="Pfam" id="PF00030">
    <property type="entry name" value="Crystall"/>
    <property type="match status" value="1"/>
</dbReference>
<evidence type="ECO:0000256" key="2">
    <source>
        <dbReference type="ARBA" id="ARBA00022737"/>
    </source>
</evidence>
<keyword evidence="2" id="KW-0677">Repeat</keyword>